<name>A0A392U587_9FABA</name>
<keyword evidence="3" id="KW-1185">Reference proteome</keyword>
<dbReference type="AlphaFoldDB" id="A0A392U587"/>
<protein>
    <submittedName>
        <fullName evidence="2">Putative reverse transcriptase</fullName>
    </submittedName>
</protein>
<dbReference type="Proteomes" id="UP000265520">
    <property type="component" value="Unassembled WGS sequence"/>
</dbReference>
<dbReference type="GO" id="GO:0003964">
    <property type="term" value="F:RNA-directed DNA polymerase activity"/>
    <property type="evidence" value="ECO:0007669"/>
    <property type="project" value="UniProtKB-KW"/>
</dbReference>
<keyword evidence="2" id="KW-0548">Nucleotidyltransferase</keyword>
<dbReference type="Pfam" id="PF13966">
    <property type="entry name" value="zf-RVT"/>
    <property type="match status" value="1"/>
</dbReference>
<evidence type="ECO:0000259" key="1">
    <source>
        <dbReference type="Pfam" id="PF13966"/>
    </source>
</evidence>
<evidence type="ECO:0000313" key="2">
    <source>
        <dbReference type="EMBL" id="MCI68619.1"/>
    </source>
</evidence>
<feature type="domain" description="Reverse transcriptase zinc-binding" evidence="1">
    <location>
        <begin position="12"/>
        <end position="59"/>
    </location>
</feature>
<evidence type="ECO:0000313" key="3">
    <source>
        <dbReference type="Proteomes" id="UP000265520"/>
    </source>
</evidence>
<proteinExistence type="predicted"/>
<accession>A0A392U587</accession>
<reference evidence="2 3" key="1">
    <citation type="journal article" date="2018" name="Front. Plant Sci.">
        <title>Red Clover (Trifolium pratense) and Zigzag Clover (T. medium) - A Picture of Genomic Similarities and Differences.</title>
        <authorList>
            <person name="Dluhosova J."/>
            <person name="Istvanek J."/>
            <person name="Nedelnik J."/>
            <person name="Repkova J."/>
        </authorList>
    </citation>
    <scope>NUCLEOTIDE SEQUENCE [LARGE SCALE GENOMIC DNA]</scope>
    <source>
        <strain evidence="3">cv. 10/8</strain>
        <tissue evidence="2">Leaf</tissue>
    </source>
</reference>
<dbReference type="EMBL" id="LXQA010739741">
    <property type="protein sequence ID" value="MCI68619.1"/>
    <property type="molecule type" value="Genomic_DNA"/>
</dbReference>
<keyword evidence="2" id="KW-0695">RNA-directed DNA polymerase</keyword>
<comment type="caution">
    <text evidence="2">The sequence shown here is derived from an EMBL/GenBank/DDBJ whole genome shotgun (WGS) entry which is preliminary data.</text>
</comment>
<feature type="non-terminal residue" evidence="2">
    <location>
        <position position="59"/>
    </location>
</feature>
<organism evidence="2 3">
    <name type="scientific">Trifolium medium</name>
    <dbReference type="NCBI Taxonomy" id="97028"/>
    <lineage>
        <taxon>Eukaryota</taxon>
        <taxon>Viridiplantae</taxon>
        <taxon>Streptophyta</taxon>
        <taxon>Embryophyta</taxon>
        <taxon>Tracheophyta</taxon>
        <taxon>Spermatophyta</taxon>
        <taxon>Magnoliopsida</taxon>
        <taxon>eudicotyledons</taxon>
        <taxon>Gunneridae</taxon>
        <taxon>Pentapetalae</taxon>
        <taxon>rosids</taxon>
        <taxon>fabids</taxon>
        <taxon>Fabales</taxon>
        <taxon>Fabaceae</taxon>
        <taxon>Papilionoideae</taxon>
        <taxon>50 kb inversion clade</taxon>
        <taxon>NPAAA clade</taxon>
        <taxon>Hologalegina</taxon>
        <taxon>IRL clade</taxon>
        <taxon>Trifolieae</taxon>
        <taxon>Trifolium</taxon>
    </lineage>
</organism>
<dbReference type="InterPro" id="IPR026960">
    <property type="entry name" value="RVT-Znf"/>
</dbReference>
<keyword evidence="2" id="KW-0808">Transferase</keyword>
<sequence>MNEARRQVESVMNQNWSDLWAINAPPKTRHLVWKVCRGCIPTRNRLLQRQVECAAECPL</sequence>